<dbReference type="InterPro" id="IPR020904">
    <property type="entry name" value="Sc_DH/Rdtase_CS"/>
</dbReference>
<evidence type="ECO:0000256" key="3">
    <source>
        <dbReference type="RuleBase" id="RU000363"/>
    </source>
</evidence>
<dbReference type="SUPFAM" id="SSF51735">
    <property type="entry name" value="NAD(P)-binding Rossmann-fold domains"/>
    <property type="match status" value="1"/>
</dbReference>
<dbReference type="PRINTS" id="PR00080">
    <property type="entry name" value="SDRFAMILY"/>
</dbReference>
<dbReference type="Gene3D" id="3.40.50.720">
    <property type="entry name" value="NAD(P)-binding Rossmann-like Domain"/>
    <property type="match status" value="1"/>
</dbReference>
<protein>
    <submittedName>
        <fullName evidence="4">Ketoreductase LgaK</fullName>
    </submittedName>
</protein>
<dbReference type="InterPro" id="IPR002347">
    <property type="entry name" value="SDR_fam"/>
</dbReference>
<proteinExistence type="inferred from homology"/>
<dbReference type="AlphaFoldDB" id="A0A2Z4XG54"/>
<dbReference type="InterPro" id="IPR036291">
    <property type="entry name" value="NAD(P)-bd_dom_sf"/>
</dbReference>
<keyword evidence="2" id="KW-0560">Oxidoreductase</keyword>
<dbReference type="PROSITE" id="PS00061">
    <property type="entry name" value="ADH_SHORT"/>
    <property type="match status" value="1"/>
</dbReference>
<comment type="similarity">
    <text evidence="1 3">Belongs to the short-chain dehydrogenases/reductases (SDR) family.</text>
</comment>
<dbReference type="PANTHER" id="PTHR44196">
    <property type="entry name" value="DEHYDROGENASE/REDUCTASE SDR FAMILY MEMBER 7B"/>
    <property type="match status" value="1"/>
</dbReference>
<dbReference type="PRINTS" id="PR00081">
    <property type="entry name" value="GDHRDH"/>
</dbReference>
<evidence type="ECO:0000256" key="1">
    <source>
        <dbReference type="ARBA" id="ARBA00006484"/>
    </source>
</evidence>
<dbReference type="CDD" id="cd05233">
    <property type="entry name" value="SDR_c"/>
    <property type="match status" value="1"/>
</dbReference>
<dbReference type="NCBIfam" id="NF004196">
    <property type="entry name" value="PRK05650.1"/>
    <property type="match status" value="1"/>
</dbReference>
<dbReference type="GO" id="GO:0016491">
    <property type="term" value="F:oxidoreductase activity"/>
    <property type="evidence" value="ECO:0007669"/>
    <property type="project" value="UniProtKB-KW"/>
</dbReference>
<name>A0A2Z4XG54_BURGA</name>
<organism evidence="4">
    <name type="scientific">Burkholderia gladioli</name>
    <name type="common">Pseudomonas marginata</name>
    <name type="synonym">Phytomonas marginata</name>
    <dbReference type="NCBI Taxonomy" id="28095"/>
    <lineage>
        <taxon>Bacteria</taxon>
        <taxon>Pseudomonadati</taxon>
        <taxon>Pseudomonadota</taxon>
        <taxon>Betaproteobacteria</taxon>
        <taxon>Burkholderiales</taxon>
        <taxon>Burkholderiaceae</taxon>
        <taxon>Burkholderia</taxon>
    </lineage>
</organism>
<reference evidence="4" key="1">
    <citation type="journal article" date="2018" name="Nat. Commun.">
        <title>An antifungal polyketide associated with horizontally acquired genes supports symbiont-mediated defense in Lagria villosa beetles.</title>
        <authorList>
            <person name="Florez L.V."/>
            <person name="Scherlach K."/>
            <person name="Miller I.J."/>
            <person name="Rodrigues A."/>
            <person name="Kwan J.C."/>
            <person name="Hertweck C."/>
            <person name="Kaltenpoth M."/>
        </authorList>
    </citation>
    <scope>NUCLEOTIDE SEQUENCE</scope>
    <source>
        <strain evidence="4">Lv-StB</strain>
    </source>
</reference>
<dbReference type="PANTHER" id="PTHR44196:SF1">
    <property type="entry name" value="DEHYDROGENASE_REDUCTASE SDR FAMILY MEMBER 7B"/>
    <property type="match status" value="1"/>
</dbReference>
<evidence type="ECO:0000313" key="4">
    <source>
        <dbReference type="EMBL" id="AXA20103.1"/>
    </source>
</evidence>
<sequence length="273" mass="29413">MSTRMFITGGACGLGRALAQRYARDGASVCIGDVDDAAGRQVVEALLAEGATAHYLHCDVTREPQLHEAANWLRTQWGGVDIVINNAGVAQIGGITESSLEDWQWAVDINLLGVVRGCKAFIPLLQAQGGGKLLNVASIAGLLYMPKSGGYNATKAAVIALSETLQLELHDSGIQVSVACPAYFRTDLARNMRASNAQLRQRTHNLVEQARLGSQEVAELIHAGLARGDTHILTHPATRIAWRLKRWLPYRWYLGIARKQIAKAGTAAEDAPA</sequence>
<accession>A0A2Z4XG54</accession>
<evidence type="ECO:0000256" key="2">
    <source>
        <dbReference type="ARBA" id="ARBA00023002"/>
    </source>
</evidence>
<dbReference type="GO" id="GO:0016020">
    <property type="term" value="C:membrane"/>
    <property type="evidence" value="ECO:0007669"/>
    <property type="project" value="TreeGrafter"/>
</dbReference>
<dbReference type="Pfam" id="PF00106">
    <property type="entry name" value="adh_short"/>
    <property type="match status" value="1"/>
</dbReference>
<dbReference type="EMBL" id="MH171092">
    <property type="protein sequence ID" value="AXA20103.1"/>
    <property type="molecule type" value="Genomic_DNA"/>
</dbReference>